<keyword evidence="2" id="KW-1185">Reference proteome</keyword>
<protein>
    <submittedName>
        <fullName evidence="1">Uncharacterized protein</fullName>
    </submittedName>
</protein>
<dbReference type="AlphaFoldDB" id="A0A2H3APM9"/>
<name>A0A2H3APM9_9AGAR</name>
<evidence type="ECO:0000313" key="2">
    <source>
        <dbReference type="Proteomes" id="UP000218334"/>
    </source>
</evidence>
<dbReference type="EMBL" id="KZ293500">
    <property type="protein sequence ID" value="PBK59610.1"/>
    <property type="molecule type" value="Genomic_DNA"/>
</dbReference>
<reference evidence="2" key="1">
    <citation type="journal article" date="2017" name="Nat. Ecol. Evol.">
        <title>Genome expansion and lineage-specific genetic innovations in the forest pathogenic fungi Armillaria.</title>
        <authorList>
            <person name="Sipos G."/>
            <person name="Prasanna A.N."/>
            <person name="Walter M.C."/>
            <person name="O'Connor E."/>
            <person name="Balint B."/>
            <person name="Krizsan K."/>
            <person name="Kiss B."/>
            <person name="Hess J."/>
            <person name="Varga T."/>
            <person name="Slot J."/>
            <person name="Riley R."/>
            <person name="Boka B."/>
            <person name="Rigling D."/>
            <person name="Barry K."/>
            <person name="Lee J."/>
            <person name="Mihaltcheva S."/>
            <person name="LaButti K."/>
            <person name="Lipzen A."/>
            <person name="Waldron R."/>
            <person name="Moloney N.M."/>
            <person name="Sperisen C."/>
            <person name="Kredics L."/>
            <person name="Vagvoelgyi C."/>
            <person name="Patrignani A."/>
            <person name="Fitzpatrick D."/>
            <person name="Nagy I."/>
            <person name="Doyle S."/>
            <person name="Anderson J.B."/>
            <person name="Grigoriev I.V."/>
            <person name="Gueldener U."/>
            <person name="Muensterkoetter M."/>
            <person name="Nagy L.G."/>
        </authorList>
    </citation>
    <scope>NUCLEOTIDE SEQUENCE [LARGE SCALE GENOMIC DNA]</scope>
    <source>
        <strain evidence="2">28-4</strain>
    </source>
</reference>
<sequence length="285" mass="31281">MIDLKTTMTLVFEAPKDQTARTARSDGEHFEVLRRPRQIAVSLASPHSKNLGERYTLGTLSCIAVDVAAGGTASFKLPHHNLVLSFTVQMQFLDATLTRITLTFEDNNTVGANAMHTPALILVVLAGKKKQRARNLEAKSWPVRNPARICSTHILLNSWSARRMSCRNGLRTNPAEPSAHSEATADESLICGINGPLAHHFTIVAIVPPCITEVILNTPSQFTLTLHDDENKTAKYGNFERCKQQEVGYRLCQKGMRVWQRLVRLLGLDVTSNTGADGVIPGGFG</sequence>
<accession>A0A2H3APM9</accession>
<proteinExistence type="predicted"/>
<organism evidence="1 2">
    <name type="scientific">Armillaria solidipes</name>
    <dbReference type="NCBI Taxonomy" id="1076256"/>
    <lineage>
        <taxon>Eukaryota</taxon>
        <taxon>Fungi</taxon>
        <taxon>Dikarya</taxon>
        <taxon>Basidiomycota</taxon>
        <taxon>Agaricomycotina</taxon>
        <taxon>Agaricomycetes</taxon>
        <taxon>Agaricomycetidae</taxon>
        <taxon>Agaricales</taxon>
        <taxon>Marasmiineae</taxon>
        <taxon>Physalacriaceae</taxon>
        <taxon>Armillaria</taxon>
    </lineage>
</organism>
<gene>
    <name evidence="1" type="ORF">ARMSODRAFT_1071308</name>
</gene>
<dbReference type="Proteomes" id="UP000218334">
    <property type="component" value="Unassembled WGS sequence"/>
</dbReference>
<evidence type="ECO:0000313" key="1">
    <source>
        <dbReference type="EMBL" id="PBK59610.1"/>
    </source>
</evidence>